<dbReference type="EMBL" id="BLBS01000035">
    <property type="protein sequence ID" value="GET89525.1"/>
    <property type="molecule type" value="Genomic_DNA"/>
</dbReference>
<accession>A0A640KKE7</accession>
<protein>
    <submittedName>
        <fullName evidence="1">40S ribosomal protein S33, putative</fullName>
    </submittedName>
</protein>
<dbReference type="VEuPathDB" id="TriTrypDB:LtaPh_2616551"/>
<proteinExistence type="predicted"/>
<name>A0A640KKE7_LEITA</name>
<organism evidence="1 2">
    <name type="scientific">Leishmania tarentolae</name>
    <name type="common">Sauroleishmania tarentolae</name>
    <dbReference type="NCBI Taxonomy" id="5689"/>
    <lineage>
        <taxon>Eukaryota</taxon>
        <taxon>Discoba</taxon>
        <taxon>Euglenozoa</taxon>
        <taxon>Kinetoplastea</taxon>
        <taxon>Metakinetoplastina</taxon>
        <taxon>Trypanosomatida</taxon>
        <taxon>Trypanosomatidae</taxon>
        <taxon>Leishmaniinae</taxon>
        <taxon>Leishmania</taxon>
        <taxon>lizard Leishmania</taxon>
    </lineage>
</organism>
<dbReference type="GO" id="GO:0005840">
    <property type="term" value="C:ribosome"/>
    <property type="evidence" value="ECO:0007669"/>
    <property type="project" value="UniProtKB-KW"/>
</dbReference>
<reference evidence="1" key="1">
    <citation type="submission" date="2019-11" db="EMBL/GenBank/DDBJ databases">
        <title>Leishmania tarentolae CDS.</title>
        <authorList>
            <person name="Goto Y."/>
            <person name="Yamagishi J."/>
        </authorList>
    </citation>
    <scope>NUCLEOTIDE SEQUENCE [LARGE SCALE GENOMIC DNA]</scope>
    <source>
        <strain evidence="1">Parrot Tar II</strain>
    </source>
</reference>
<gene>
    <name evidence="1" type="ORF">LtaPh_2616551</name>
</gene>
<evidence type="ECO:0000313" key="1">
    <source>
        <dbReference type="EMBL" id="GET89525.1"/>
    </source>
</evidence>
<dbReference type="AlphaFoldDB" id="A0A640KKE7"/>
<evidence type="ECO:0000313" key="2">
    <source>
        <dbReference type="Proteomes" id="UP000419144"/>
    </source>
</evidence>
<comment type="caution">
    <text evidence="1">The sequence shown here is derived from an EMBL/GenBank/DDBJ whole genome shotgun (WGS) entry which is preliminary data.</text>
</comment>
<keyword evidence="1" id="KW-0687">Ribonucleoprotein</keyword>
<sequence length="115" mass="12355">MAVAERCGMILTETTGLTLSFHEGEHIVLLAWALHIAHDRAVVVRGAGLGHQAHAHLGHVAARAGAAQNLDDQANLSLVCTLRDDLLGLLVVLLRISHDTLRCSLCMCMCMHVCV</sequence>
<keyword evidence="2" id="KW-1185">Reference proteome</keyword>
<keyword evidence="1" id="KW-0689">Ribosomal protein</keyword>
<dbReference type="Proteomes" id="UP000419144">
    <property type="component" value="Unassembled WGS sequence"/>
</dbReference>